<dbReference type="Gene3D" id="1.10.10.10">
    <property type="entry name" value="Winged helix-like DNA-binding domain superfamily/Winged helix DNA-binding domain"/>
    <property type="match status" value="1"/>
</dbReference>
<dbReference type="InterPro" id="IPR036388">
    <property type="entry name" value="WH-like_DNA-bd_sf"/>
</dbReference>
<dbReference type="EMBL" id="JAFBBU010000001">
    <property type="protein sequence ID" value="MBM7470957.1"/>
    <property type="molecule type" value="Genomic_DNA"/>
</dbReference>
<dbReference type="SUPFAM" id="SSF46785">
    <property type="entry name" value="Winged helix' DNA-binding domain"/>
    <property type="match status" value="1"/>
</dbReference>
<dbReference type="PANTHER" id="PTHR33164">
    <property type="entry name" value="TRANSCRIPTIONAL REGULATOR, MARR FAMILY"/>
    <property type="match status" value="1"/>
</dbReference>
<dbReference type="SMART" id="SM00347">
    <property type="entry name" value="HTH_MARR"/>
    <property type="match status" value="1"/>
</dbReference>
<reference evidence="2 3" key="1">
    <citation type="submission" date="2021-01" db="EMBL/GenBank/DDBJ databases">
        <title>Sequencing the genomes of 1000 actinobacteria strains.</title>
        <authorList>
            <person name="Klenk H.-P."/>
        </authorList>
    </citation>
    <scope>NUCLEOTIDE SEQUENCE [LARGE SCALE GENOMIC DNA]</scope>
    <source>
        <strain evidence="2 3">DSM 13057</strain>
    </source>
</reference>
<proteinExistence type="predicted"/>
<sequence length="175" mass="19125">MADHDRAEKVSPVAAWEALFRAQVTMMRMLAEDFPSQVISLTEYDVLYTLSIQPERRMRIRDLNTRTLLTQPSVSRLVDRLAARGILSKSVDPSDGRGTIVSLTADGFEVYREAARVHGRTISHEMSKALHPDQLAQLLALCDRLRISVSGGTDDCVVDTPSESAAGGPSAATAE</sequence>
<comment type="caution">
    <text evidence="2">The sequence shown here is derived from an EMBL/GenBank/DDBJ whole genome shotgun (WGS) entry which is preliminary data.</text>
</comment>
<dbReference type="PROSITE" id="PS50995">
    <property type="entry name" value="HTH_MARR_2"/>
    <property type="match status" value="1"/>
</dbReference>
<accession>A0ABS2L1K6</accession>
<evidence type="ECO:0000313" key="2">
    <source>
        <dbReference type="EMBL" id="MBM7470957.1"/>
    </source>
</evidence>
<name>A0ABS2L1K6_9MICO</name>
<dbReference type="PANTHER" id="PTHR33164:SF99">
    <property type="entry name" value="MARR FAMILY REGULATORY PROTEIN"/>
    <property type="match status" value="1"/>
</dbReference>
<dbReference type="InterPro" id="IPR039422">
    <property type="entry name" value="MarR/SlyA-like"/>
</dbReference>
<keyword evidence="3" id="KW-1185">Reference proteome</keyword>
<dbReference type="GO" id="GO:0003677">
    <property type="term" value="F:DNA binding"/>
    <property type="evidence" value="ECO:0007669"/>
    <property type="project" value="UniProtKB-KW"/>
</dbReference>
<organism evidence="2 3">
    <name type="scientific">Subtercola frigoramans</name>
    <dbReference type="NCBI Taxonomy" id="120298"/>
    <lineage>
        <taxon>Bacteria</taxon>
        <taxon>Bacillati</taxon>
        <taxon>Actinomycetota</taxon>
        <taxon>Actinomycetes</taxon>
        <taxon>Micrococcales</taxon>
        <taxon>Microbacteriaceae</taxon>
        <taxon>Subtercola</taxon>
    </lineage>
</organism>
<dbReference type="Pfam" id="PF12802">
    <property type="entry name" value="MarR_2"/>
    <property type="match status" value="1"/>
</dbReference>
<dbReference type="InterPro" id="IPR000835">
    <property type="entry name" value="HTH_MarR-typ"/>
</dbReference>
<gene>
    <name evidence="2" type="ORF">JOE66_000591</name>
</gene>
<dbReference type="InterPro" id="IPR036390">
    <property type="entry name" value="WH_DNA-bd_sf"/>
</dbReference>
<feature type="domain" description="HTH marR-type" evidence="1">
    <location>
        <begin position="1"/>
        <end position="147"/>
    </location>
</feature>
<evidence type="ECO:0000259" key="1">
    <source>
        <dbReference type="PROSITE" id="PS50995"/>
    </source>
</evidence>
<dbReference type="PRINTS" id="PR00598">
    <property type="entry name" value="HTHMARR"/>
</dbReference>
<dbReference type="Proteomes" id="UP000776164">
    <property type="component" value="Unassembled WGS sequence"/>
</dbReference>
<protein>
    <submittedName>
        <fullName evidence="2">DNA-binding MarR family transcriptional regulator</fullName>
    </submittedName>
</protein>
<keyword evidence="2" id="KW-0238">DNA-binding</keyword>
<dbReference type="RefSeq" id="WP_205106634.1">
    <property type="nucleotide sequence ID" value="NZ_BAAAHT010000017.1"/>
</dbReference>
<evidence type="ECO:0000313" key="3">
    <source>
        <dbReference type="Proteomes" id="UP000776164"/>
    </source>
</evidence>